<name>A0AAN9LZG5_CANGL</name>
<evidence type="ECO:0000313" key="1">
    <source>
        <dbReference type="EMBL" id="KAK7345285.1"/>
    </source>
</evidence>
<accession>A0AAN9LZG5</accession>
<keyword evidence="2" id="KW-1185">Reference proteome</keyword>
<proteinExistence type="predicted"/>
<reference evidence="1 2" key="1">
    <citation type="submission" date="2024-01" db="EMBL/GenBank/DDBJ databases">
        <title>The genomes of 5 underutilized Papilionoideae crops provide insights into root nodulation and disease resistanc.</title>
        <authorList>
            <person name="Jiang F."/>
        </authorList>
    </citation>
    <scope>NUCLEOTIDE SEQUENCE [LARGE SCALE GENOMIC DNA]</scope>
    <source>
        <strain evidence="1">LVBAO_FW01</strain>
        <tissue evidence="1">Leaves</tissue>
    </source>
</reference>
<dbReference type="AlphaFoldDB" id="A0AAN9LZG5"/>
<protein>
    <submittedName>
        <fullName evidence="1">Uncharacterized protein</fullName>
    </submittedName>
</protein>
<evidence type="ECO:0000313" key="2">
    <source>
        <dbReference type="Proteomes" id="UP001367508"/>
    </source>
</evidence>
<dbReference type="EMBL" id="JAYMYQ010000003">
    <property type="protein sequence ID" value="KAK7345285.1"/>
    <property type="molecule type" value="Genomic_DNA"/>
</dbReference>
<sequence>MQTMEKESQKENTPARAFAIAAISGYRSATTFSKSKEFIFLKLQNYEIQEVSSPPEPLVLDSSLSVSDSLEILEMETEAEAERGSLALVSLVWMRRKMEEEDRSNCL</sequence>
<comment type="caution">
    <text evidence="1">The sequence shown here is derived from an EMBL/GenBank/DDBJ whole genome shotgun (WGS) entry which is preliminary data.</text>
</comment>
<organism evidence="1 2">
    <name type="scientific">Canavalia gladiata</name>
    <name type="common">Sword bean</name>
    <name type="synonym">Dolichos gladiatus</name>
    <dbReference type="NCBI Taxonomy" id="3824"/>
    <lineage>
        <taxon>Eukaryota</taxon>
        <taxon>Viridiplantae</taxon>
        <taxon>Streptophyta</taxon>
        <taxon>Embryophyta</taxon>
        <taxon>Tracheophyta</taxon>
        <taxon>Spermatophyta</taxon>
        <taxon>Magnoliopsida</taxon>
        <taxon>eudicotyledons</taxon>
        <taxon>Gunneridae</taxon>
        <taxon>Pentapetalae</taxon>
        <taxon>rosids</taxon>
        <taxon>fabids</taxon>
        <taxon>Fabales</taxon>
        <taxon>Fabaceae</taxon>
        <taxon>Papilionoideae</taxon>
        <taxon>50 kb inversion clade</taxon>
        <taxon>NPAAA clade</taxon>
        <taxon>indigoferoid/millettioid clade</taxon>
        <taxon>Phaseoleae</taxon>
        <taxon>Canavalia</taxon>
    </lineage>
</organism>
<gene>
    <name evidence="1" type="ORF">VNO77_15885</name>
</gene>
<dbReference type="Proteomes" id="UP001367508">
    <property type="component" value="Unassembled WGS sequence"/>
</dbReference>